<dbReference type="EMBL" id="CATQJA010002553">
    <property type="protein sequence ID" value="CAJ0571286.1"/>
    <property type="molecule type" value="Genomic_DNA"/>
</dbReference>
<dbReference type="PROSITE" id="PS00964">
    <property type="entry name" value="SYNDECAN"/>
    <property type="match status" value="1"/>
</dbReference>
<feature type="domain" description="Neurexin/syndecan/glycophorin C" evidence="13">
    <location>
        <begin position="223"/>
        <end position="241"/>
    </location>
</feature>
<dbReference type="GO" id="GO:0016477">
    <property type="term" value="P:cell migration"/>
    <property type="evidence" value="ECO:0007669"/>
    <property type="project" value="TreeGrafter"/>
</dbReference>
<keyword evidence="5 11" id="KW-1133">Transmembrane helix</keyword>
<sequence length="259" mass="27945">MRLLLRISLTLLSIGVVGINALEKRAIVPAAPAAKTSEIVEGSGSPNVQKYAGPDQETVVQGSGYPTDDEDDVVQGSGMPAVVEGSGAPAWQPVPVLTTTTTTTTAPPRQTDDDKKYIVGEEINLQTTPAVRRQEIFEIPRTTEIPVVKFEAVETREPPRLTSTVAPTTPRTTRRPAIPAAIPPRDDESTPFHHMLKPGVFAAIVGGAIVGLLATVFIIVFIVYRMRKKDEGSYALDEPKARPYAGYAYTKASTKEFYA</sequence>
<comment type="function">
    <text evidence="9">Cell surface proteoglycan.</text>
</comment>
<gene>
    <name evidence="14" type="ORF">MSPICULIGERA_LOCUS9698</name>
</gene>
<evidence type="ECO:0000313" key="15">
    <source>
        <dbReference type="Proteomes" id="UP001177023"/>
    </source>
</evidence>
<evidence type="ECO:0000259" key="13">
    <source>
        <dbReference type="SMART" id="SM00294"/>
    </source>
</evidence>
<keyword evidence="3 9" id="KW-0812">Transmembrane</keyword>
<dbReference type="GO" id="GO:0009986">
    <property type="term" value="C:cell surface"/>
    <property type="evidence" value="ECO:0007669"/>
    <property type="project" value="TreeGrafter"/>
</dbReference>
<evidence type="ECO:0000256" key="1">
    <source>
        <dbReference type="ARBA" id="ARBA00004479"/>
    </source>
</evidence>
<dbReference type="InterPro" id="IPR003585">
    <property type="entry name" value="Neurexin-like"/>
</dbReference>
<evidence type="ECO:0000256" key="10">
    <source>
        <dbReference type="SAM" id="MobiDB-lite"/>
    </source>
</evidence>
<organism evidence="14 15">
    <name type="scientific">Mesorhabditis spiculigera</name>
    <dbReference type="NCBI Taxonomy" id="96644"/>
    <lineage>
        <taxon>Eukaryota</taxon>
        <taxon>Metazoa</taxon>
        <taxon>Ecdysozoa</taxon>
        <taxon>Nematoda</taxon>
        <taxon>Chromadorea</taxon>
        <taxon>Rhabditida</taxon>
        <taxon>Rhabditina</taxon>
        <taxon>Rhabditomorpha</taxon>
        <taxon>Rhabditoidea</taxon>
        <taxon>Rhabditidae</taxon>
        <taxon>Mesorhabditinae</taxon>
        <taxon>Mesorhabditis</taxon>
    </lineage>
</organism>
<name>A0AA36FXZ0_9BILA</name>
<dbReference type="AlphaFoldDB" id="A0AA36FXZ0"/>
<dbReference type="Pfam" id="PF01034">
    <property type="entry name" value="Syndecan"/>
    <property type="match status" value="1"/>
</dbReference>
<evidence type="ECO:0000256" key="12">
    <source>
        <dbReference type="SAM" id="SignalP"/>
    </source>
</evidence>
<dbReference type="InterPro" id="IPR001050">
    <property type="entry name" value="Syndecan"/>
</dbReference>
<evidence type="ECO:0000256" key="9">
    <source>
        <dbReference type="RuleBase" id="RU000649"/>
    </source>
</evidence>
<comment type="caution">
    <text evidence="14">The sequence shown here is derived from an EMBL/GenBank/DDBJ whole genome shotgun (WGS) entry which is preliminary data.</text>
</comment>
<feature type="chain" id="PRO_5041439853" description="Syndecan" evidence="12">
    <location>
        <begin position="22"/>
        <end position="259"/>
    </location>
</feature>
<keyword evidence="4 9" id="KW-0654">Proteoglycan</keyword>
<evidence type="ECO:0000313" key="14">
    <source>
        <dbReference type="EMBL" id="CAJ0571286.1"/>
    </source>
</evidence>
<feature type="compositionally biased region" description="Low complexity" evidence="10">
    <location>
        <begin position="166"/>
        <end position="180"/>
    </location>
</feature>
<dbReference type="PANTHER" id="PTHR10915:SF1">
    <property type="entry name" value="SYNDECAN"/>
    <property type="match status" value="1"/>
</dbReference>
<feature type="transmembrane region" description="Helical" evidence="11">
    <location>
        <begin position="200"/>
        <end position="224"/>
    </location>
</feature>
<evidence type="ECO:0000256" key="7">
    <source>
        <dbReference type="ARBA" id="ARBA00023180"/>
    </source>
</evidence>
<evidence type="ECO:0000256" key="6">
    <source>
        <dbReference type="ARBA" id="ARBA00023136"/>
    </source>
</evidence>
<evidence type="ECO:0000256" key="3">
    <source>
        <dbReference type="ARBA" id="ARBA00022692"/>
    </source>
</evidence>
<evidence type="ECO:0000256" key="5">
    <source>
        <dbReference type="ARBA" id="ARBA00022989"/>
    </source>
</evidence>
<keyword evidence="12" id="KW-0732">Signal</keyword>
<keyword evidence="6 11" id="KW-0472">Membrane</keyword>
<keyword evidence="7 9" id="KW-0325">Glycoprotein</keyword>
<proteinExistence type="inferred from homology"/>
<comment type="similarity">
    <text evidence="2 9">Belongs to the syndecan proteoglycan family.</text>
</comment>
<evidence type="ECO:0000256" key="11">
    <source>
        <dbReference type="SAM" id="Phobius"/>
    </source>
</evidence>
<dbReference type="Proteomes" id="UP001177023">
    <property type="component" value="Unassembled WGS sequence"/>
</dbReference>
<keyword evidence="8 9" id="KW-0357">Heparan sulfate</keyword>
<feature type="non-terminal residue" evidence="14">
    <location>
        <position position="1"/>
    </location>
</feature>
<keyword evidence="15" id="KW-1185">Reference proteome</keyword>
<dbReference type="InterPro" id="IPR027789">
    <property type="entry name" value="Syndecan/Neurexin_dom"/>
</dbReference>
<accession>A0AA36FXZ0</accession>
<feature type="signal peptide" evidence="12">
    <location>
        <begin position="1"/>
        <end position="21"/>
    </location>
</feature>
<dbReference type="InterPro" id="IPR030479">
    <property type="entry name" value="Syndecan_CS"/>
</dbReference>
<dbReference type="PANTHER" id="PTHR10915">
    <property type="entry name" value="SYNDECAN"/>
    <property type="match status" value="1"/>
</dbReference>
<dbReference type="SMART" id="SM00294">
    <property type="entry name" value="4.1m"/>
    <property type="match status" value="1"/>
</dbReference>
<evidence type="ECO:0000256" key="4">
    <source>
        <dbReference type="ARBA" id="ARBA00022974"/>
    </source>
</evidence>
<protein>
    <recommendedName>
        <fullName evidence="9">Syndecan</fullName>
    </recommendedName>
</protein>
<evidence type="ECO:0000256" key="2">
    <source>
        <dbReference type="ARBA" id="ARBA00005343"/>
    </source>
</evidence>
<reference evidence="14" key="1">
    <citation type="submission" date="2023-06" db="EMBL/GenBank/DDBJ databases">
        <authorList>
            <person name="Delattre M."/>
        </authorList>
    </citation>
    <scope>NUCLEOTIDE SEQUENCE</scope>
    <source>
        <strain evidence="14">AF72</strain>
    </source>
</reference>
<feature type="region of interest" description="Disordered" evidence="10">
    <location>
        <begin position="158"/>
        <end position="186"/>
    </location>
</feature>
<comment type="subcellular location">
    <subcellularLocation>
        <location evidence="1 9">Membrane</location>
        <topology evidence="1 9">Single-pass type I membrane protein</topology>
    </subcellularLocation>
</comment>
<dbReference type="GO" id="GO:0016020">
    <property type="term" value="C:membrane"/>
    <property type="evidence" value="ECO:0007669"/>
    <property type="project" value="UniProtKB-SubCell"/>
</dbReference>
<evidence type="ECO:0000256" key="8">
    <source>
        <dbReference type="ARBA" id="ARBA00023207"/>
    </source>
</evidence>